<feature type="transmembrane region" description="Helical" evidence="1">
    <location>
        <begin position="201"/>
        <end position="224"/>
    </location>
</feature>
<sequence length="231" mass="26211">MNKNITLLFLLLSFTAFCQQTLTIDKYVSVDMPYPINKEGSIEDGNIAYFTNKPDGTFLVRRELAEDKGINSYESSLPYNLESLENYYKNKAVEYTDSDQLQIESENVIDIQGFKGYQIIYKDTLKNTLSKVKYILLNKNFYSFLYQRAEYQNTSDANTFFNSINVTKGTGVSQFYGKSPQAKKSYNLGKKIGSFGAKNPLVSLGALVLVIIVLVLIIGTIVYATKKTKRY</sequence>
<dbReference type="RefSeq" id="WP_130286475.1">
    <property type="nucleotide sequence ID" value="NZ_SGXE01000002.1"/>
</dbReference>
<evidence type="ECO:0000256" key="2">
    <source>
        <dbReference type="SAM" id="SignalP"/>
    </source>
</evidence>
<feature type="signal peptide" evidence="2">
    <location>
        <begin position="1"/>
        <end position="18"/>
    </location>
</feature>
<evidence type="ECO:0000256" key="1">
    <source>
        <dbReference type="SAM" id="Phobius"/>
    </source>
</evidence>
<evidence type="ECO:0000313" key="4">
    <source>
        <dbReference type="Proteomes" id="UP000292262"/>
    </source>
</evidence>
<keyword evidence="2" id="KW-0732">Signal</keyword>
<protein>
    <submittedName>
        <fullName evidence="3">Uncharacterized protein</fullName>
    </submittedName>
</protein>
<proteinExistence type="predicted"/>
<feature type="chain" id="PRO_5020801501" evidence="2">
    <location>
        <begin position="19"/>
        <end position="231"/>
    </location>
</feature>
<dbReference type="AlphaFoldDB" id="A0A4V2F5M5"/>
<keyword evidence="1" id="KW-0812">Transmembrane</keyword>
<organism evidence="3 4">
    <name type="scientific">Aquimarina brevivitae</name>
    <dbReference type="NCBI Taxonomy" id="323412"/>
    <lineage>
        <taxon>Bacteria</taxon>
        <taxon>Pseudomonadati</taxon>
        <taxon>Bacteroidota</taxon>
        <taxon>Flavobacteriia</taxon>
        <taxon>Flavobacteriales</taxon>
        <taxon>Flavobacteriaceae</taxon>
        <taxon>Aquimarina</taxon>
    </lineage>
</organism>
<evidence type="ECO:0000313" key="3">
    <source>
        <dbReference type="EMBL" id="RZS93339.1"/>
    </source>
</evidence>
<accession>A0A4V2F5M5</accession>
<name>A0A4V2F5M5_9FLAO</name>
<gene>
    <name evidence="3" type="ORF">EV197_1917</name>
</gene>
<dbReference type="EMBL" id="SGXE01000002">
    <property type="protein sequence ID" value="RZS93339.1"/>
    <property type="molecule type" value="Genomic_DNA"/>
</dbReference>
<reference evidence="3 4" key="1">
    <citation type="submission" date="2019-02" db="EMBL/GenBank/DDBJ databases">
        <title>Genomic Encyclopedia of Type Strains, Phase IV (KMG-IV): sequencing the most valuable type-strain genomes for metagenomic binning, comparative biology and taxonomic classification.</title>
        <authorList>
            <person name="Goeker M."/>
        </authorList>
    </citation>
    <scope>NUCLEOTIDE SEQUENCE [LARGE SCALE GENOMIC DNA]</scope>
    <source>
        <strain evidence="3 4">DSM 17196</strain>
    </source>
</reference>
<keyword evidence="1" id="KW-1133">Transmembrane helix</keyword>
<comment type="caution">
    <text evidence="3">The sequence shown here is derived from an EMBL/GenBank/DDBJ whole genome shotgun (WGS) entry which is preliminary data.</text>
</comment>
<dbReference type="Proteomes" id="UP000292262">
    <property type="component" value="Unassembled WGS sequence"/>
</dbReference>
<keyword evidence="4" id="KW-1185">Reference proteome</keyword>
<keyword evidence="1" id="KW-0472">Membrane</keyword>